<feature type="domain" description="Methyltransferase FkbM" evidence="1">
    <location>
        <begin position="17"/>
        <end position="91"/>
    </location>
</feature>
<dbReference type="EMBL" id="KF602051">
    <property type="protein sequence ID" value="AHE40430.1"/>
    <property type="molecule type" value="Genomic_DNA"/>
</dbReference>
<dbReference type="PANTHER" id="PTHR34203:SF15">
    <property type="entry name" value="SLL1173 PROTEIN"/>
    <property type="match status" value="1"/>
</dbReference>
<keyword evidence="2" id="KW-0614">Plasmid</keyword>
<keyword evidence="2" id="KW-0808">Transferase</keyword>
<dbReference type="Gene3D" id="3.40.50.150">
    <property type="entry name" value="Vaccinia Virus protein VP39"/>
    <property type="match status" value="1"/>
</dbReference>
<dbReference type="InterPro" id="IPR052514">
    <property type="entry name" value="SAM-dependent_MTase"/>
</dbReference>
<evidence type="ECO:0000259" key="1">
    <source>
        <dbReference type="Pfam" id="PF05050"/>
    </source>
</evidence>
<organism evidence="2">
    <name type="scientific">Streptomyces sp. F12</name>
    <dbReference type="NCBI Taxonomy" id="1436084"/>
    <lineage>
        <taxon>Bacteria</taxon>
        <taxon>Bacillati</taxon>
        <taxon>Actinomycetota</taxon>
        <taxon>Actinomycetes</taxon>
        <taxon>Kitasatosporales</taxon>
        <taxon>Streptomycetaceae</taxon>
        <taxon>Streptomyces</taxon>
    </lineage>
</organism>
<accession>V9Z4N8</accession>
<dbReference type="GO" id="GO:0008168">
    <property type="term" value="F:methyltransferase activity"/>
    <property type="evidence" value="ECO:0007669"/>
    <property type="project" value="UniProtKB-KW"/>
</dbReference>
<evidence type="ECO:0000313" key="2">
    <source>
        <dbReference type="EMBL" id="AHE40430.1"/>
    </source>
</evidence>
<gene>
    <name evidence="2" type="ORF">pFRL6_343c</name>
</gene>
<dbReference type="RefSeq" id="WP_024127666.1">
    <property type="nucleotide sequence ID" value="NC_023286.1"/>
</dbReference>
<dbReference type="SUPFAM" id="SSF53335">
    <property type="entry name" value="S-adenosyl-L-methionine-dependent methyltransferases"/>
    <property type="match status" value="1"/>
</dbReference>
<dbReference type="InterPro" id="IPR006342">
    <property type="entry name" value="FkbM_mtfrase"/>
</dbReference>
<sequence length="116" mass="12129">MARRRAAGRRAAGGALVGAHTRYFTVLASRLVEPAGRVIAIEPSPAFHRTLGANLAANGCGNVRTINAAVSDATGRMTFYLKRSTNLGGSTAVLPRTVEASIDADWAPLPQLLTEA</sequence>
<proteinExistence type="predicted"/>
<keyword evidence="2" id="KW-0489">Methyltransferase</keyword>
<name>V9Z4N8_9ACTN</name>
<dbReference type="GO" id="GO:0032259">
    <property type="term" value="P:methylation"/>
    <property type="evidence" value="ECO:0007669"/>
    <property type="project" value="UniProtKB-KW"/>
</dbReference>
<dbReference type="InterPro" id="IPR029063">
    <property type="entry name" value="SAM-dependent_MTases_sf"/>
</dbReference>
<dbReference type="Pfam" id="PF05050">
    <property type="entry name" value="Methyltransf_21"/>
    <property type="match status" value="1"/>
</dbReference>
<geneLocation type="plasmid" evidence="2">
    <name>pFRL6</name>
</geneLocation>
<protein>
    <submittedName>
        <fullName evidence="2">Methyltransferase FkbM family</fullName>
    </submittedName>
</protein>
<reference evidence="2" key="1">
    <citation type="submission" date="2013-09" db="EMBL/GenBank/DDBJ databases">
        <title>Complete nucleotide sequence of Streptomyces linear plasmid pFRL6.</title>
        <authorList>
            <person name="Chen Z."/>
            <person name="Fang P."/>
            <person name="Qin Z."/>
        </authorList>
    </citation>
    <scope>NUCLEOTIDE SEQUENCE</scope>
    <source>
        <plasmid evidence="2">pFRL6</plasmid>
    </source>
</reference>
<dbReference type="AlphaFoldDB" id="V9Z4N8"/>
<dbReference type="NCBIfam" id="TIGR01444">
    <property type="entry name" value="fkbM_fam"/>
    <property type="match status" value="1"/>
</dbReference>
<dbReference type="PANTHER" id="PTHR34203">
    <property type="entry name" value="METHYLTRANSFERASE, FKBM FAMILY PROTEIN"/>
    <property type="match status" value="1"/>
</dbReference>